<dbReference type="Gene3D" id="1.10.520.20">
    <property type="entry name" value="N-terminal domain of the delta subunit of the F1F0-ATP synthase"/>
    <property type="match status" value="1"/>
</dbReference>
<dbReference type="HAMAP" id="MF_01416">
    <property type="entry name" value="ATP_synth_delta_bact"/>
    <property type="match status" value="1"/>
</dbReference>
<dbReference type="InterPro" id="IPR020781">
    <property type="entry name" value="ATPase_OSCP/d_CS"/>
</dbReference>
<protein>
    <recommendedName>
        <fullName evidence="8">ATP synthase subunit delta</fullName>
    </recommendedName>
    <alternativeName>
        <fullName evidence="8">ATP synthase F(1) sector subunit delta</fullName>
    </alternativeName>
    <alternativeName>
        <fullName evidence="8">F-type ATPase subunit delta</fullName>
        <shortName evidence="8">F-ATPase subunit delta</shortName>
    </alternativeName>
</protein>
<evidence type="ECO:0000256" key="8">
    <source>
        <dbReference type="HAMAP-Rule" id="MF_01416"/>
    </source>
</evidence>
<evidence type="ECO:0000256" key="6">
    <source>
        <dbReference type="ARBA" id="ARBA00023196"/>
    </source>
</evidence>
<evidence type="ECO:0000256" key="7">
    <source>
        <dbReference type="ARBA" id="ARBA00023310"/>
    </source>
</evidence>
<keyword evidence="2 8" id="KW-0813">Transport</keyword>
<name>A0A841Q6B5_9BACI</name>
<evidence type="ECO:0000256" key="1">
    <source>
        <dbReference type="ARBA" id="ARBA00004370"/>
    </source>
</evidence>
<evidence type="ECO:0000313" key="10">
    <source>
        <dbReference type="Proteomes" id="UP000581688"/>
    </source>
</evidence>
<reference evidence="9 10" key="1">
    <citation type="submission" date="2020-08" db="EMBL/GenBank/DDBJ databases">
        <title>Genomic Encyclopedia of Type Strains, Phase IV (KMG-IV): sequencing the most valuable type-strain genomes for metagenomic binning, comparative biology and taxonomic classification.</title>
        <authorList>
            <person name="Goeker M."/>
        </authorList>
    </citation>
    <scope>NUCLEOTIDE SEQUENCE [LARGE SCALE GENOMIC DNA]</scope>
    <source>
        <strain evidence="9 10">DSM 19612</strain>
    </source>
</reference>
<evidence type="ECO:0000313" key="9">
    <source>
        <dbReference type="EMBL" id="MBB6453960.1"/>
    </source>
</evidence>
<dbReference type="NCBIfam" id="NF004403">
    <property type="entry name" value="PRK05758.2-4"/>
    <property type="match status" value="1"/>
</dbReference>
<dbReference type="EMBL" id="JACHGH010000006">
    <property type="protein sequence ID" value="MBB6453960.1"/>
    <property type="molecule type" value="Genomic_DNA"/>
</dbReference>
<dbReference type="GO" id="GO:0045259">
    <property type="term" value="C:proton-transporting ATP synthase complex"/>
    <property type="evidence" value="ECO:0007669"/>
    <property type="project" value="UniProtKB-KW"/>
</dbReference>
<comment type="caution">
    <text evidence="9">The sequence shown here is derived from an EMBL/GenBank/DDBJ whole genome shotgun (WGS) entry which is preliminary data.</text>
</comment>
<accession>A0A841Q6B5</accession>
<keyword evidence="8" id="KW-1003">Cell membrane</keyword>
<keyword evidence="7 8" id="KW-0066">ATP synthesis</keyword>
<dbReference type="PROSITE" id="PS00389">
    <property type="entry name" value="ATPASE_DELTA"/>
    <property type="match status" value="1"/>
</dbReference>
<evidence type="ECO:0000256" key="4">
    <source>
        <dbReference type="ARBA" id="ARBA00023065"/>
    </source>
</evidence>
<gene>
    <name evidence="8" type="primary">atpH</name>
    <name evidence="9" type="ORF">HNQ94_002411</name>
</gene>
<evidence type="ECO:0000256" key="5">
    <source>
        <dbReference type="ARBA" id="ARBA00023136"/>
    </source>
</evidence>
<keyword evidence="10" id="KW-1185">Reference proteome</keyword>
<proteinExistence type="inferred from homology"/>
<dbReference type="InterPro" id="IPR026015">
    <property type="entry name" value="ATP_synth_OSCP/delta_N_sf"/>
</dbReference>
<dbReference type="SUPFAM" id="SSF47928">
    <property type="entry name" value="N-terminal domain of the delta subunit of the F1F0-ATP synthase"/>
    <property type="match status" value="1"/>
</dbReference>
<dbReference type="PRINTS" id="PR00125">
    <property type="entry name" value="ATPASEDELTA"/>
</dbReference>
<comment type="similarity">
    <text evidence="8">Belongs to the ATPase delta chain family.</text>
</comment>
<keyword evidence="6 8" id="KW-0139">CF(1)</keyword>
<dbReference type="RefSeq" id="WP_174496506.1">
    <property type="nucleotide sequence ID" value="NZ_CADDWK010000008.1"/>
</dbReference>
<dbReference type="Proteomes" id="UP000581688">
    <property type="component" value="Unassembled WGS sequence"/>
</dbReference>
<sequence length="181" mass="20452">MSDSVVATRYAVALFQLGQEKSILEQLEKEVRTVREVFEANSKLSEFLKQPKIAIEKKKEFLKEAFQGASKELLNTLYIMLDRHREDAIPSMTQSFIDMTNEVYGIADAEAYSARALTDSEKDSLQKVFAEKLGFKSLRITNIVDSTVLGGVKLKIGNKIYDGTVSGKLERMERKLVSVNY</sequence>
<dbReference type="GO" id="GO:0046933">
    <property type="term" value="F:proton-transporting ATP synthase activity, rotational mechanism"/>
    <property type="evidence" value="ECO:0007669"/>
    <property type="project" value="UniProtKB-UniRule"/>
</dbReference>
<dbReference type="GO" id="GO:0005886">
    <property type="term" value="C:plasma membrane"/>
    <property type="evidence" value="ECO:0007669"/>
    <property type="project" value="UniProtKB-SubCell"/>
</dbReference>
<comment type="function">
    <text evidence="8">F(1)F(0) ATP synthase produces ATP from ADP in the presence of a proton or sodium gradient. F-type ATPases consist of two structural domains, F(1) containing the extramembraneous catalytic core and F(0) containing the membrane proton channel, linked together by a central stalk and a peripheral stalk. During catalysis, ATP synthesis in the catalytic domain of F(1) is coupled via a rotary mechanism of the central stalk subunits to proton translocation.</text>
</comment>
<comment type="function">
    <text evidence="8">This protein is part of the stalk that links CF(0) to CF(1). It either transmits conformational changes from CF(0) to CF(1) or is implicated in proton conduction.</text>
</comment>
<dbReference type="Pfam" id="PF00213">
    <property type="entry name" value="OSCP"/>
    <property type="match status" value="1"/>
</dbReference>
<keyword evidence="3 8" id="KW-0375">Hydrogen ion transport</keyword>
<evidence type="ECO:0000256" key="2">
    <source>
        <dbReference type="ARBA" id="ARBA00022448"/>
    </source>
</evidence>
<keyword evidence="5 8" id="KW-0472">Membrane</keyword>
<evidence type="ECO:0000256" key="3">
    <source>
        <dbReference type="ARBA" id="ARBA00022781"/>
    </source>
</evidence>
<organism evidence="9 10">
    <name type="scientific">Salirhabdus euzebyi</name>
    <dbReference type="NCBI Taxonomy" id="394506"/>
    <lineage>
        <taxon>Bacteria</taxon>
        <taxon>Bacillati</taxon>
        <taxon>Bacillota</taxon>
        <taxon>Bacilli</taxon>
        <taxon>Bacillales</taxon>
        <taxon>Bacillaceae</taxon>
        <taxon>Salirhabdus</taxon>
    </lineage>
</organism>
<comment type="subcellular location">
    <subcellularLocation>
        <location evidence="8">Cell membrane</location>
        <topology evidence="8">Peripheral membrane protein</topology>
    </subcellularLocation>
    <subcellularLocation>
        <location evidence="1">Membrane</location>
    </subcellularLocation>
</comment>
<dbReference type="PANTHER" id="PTHR11910">
    <property type="entry name" value="ATP SYNTHASE DELTA CHAIN"/>
    <property type="match status" value="1"/>
</dbReference>
<keyword evidence="4 8" id="KW-0406">Ion transport</keyword>
<dbReference type="NCBIfam" id="TIGR01145">
    <property type="entry name" value="ATP_synt_delta"/>
    <property type="match status" value="1"/>
</dbReference>
<dbReference type="AlphaFoldDB" id="A0A841Q6B5"/>
<dbReference type="InterPro" id="IPR000711">
    <property type="entry name" value="ATPase_OSCP/dsu"/>
</dbReference>